<protein>
    <submittedName>
        <fullName evidence="1">Uncharacterized protein</fullName>
    </submittedName>
</protein>
<organism evidence="1 2">
    <name type="scientific">Sphingobacterium bambusae</name>
    <dbReference type="NCBI Taxonomy" id="662858"/>
    <lineage>
        <taxon>Bacteria</taxon>
        <taxon>Pseudomonadati</taxon>
        <taxon>Bacteroidota</taxon>
        <taxon>Sphingobacteriia</taxon>
        <taxon>Sphingobacteriales</taxon>
        <taxon>Sphingobacteriaceae</taxon>
        <taxon>Sphingobacterium</taxon>
    </lineage>
</organism>
<dbReference type="RefSeq" id="WP_320184652.1">
    <property type="nucleotide sequence ID" value="NZ_CP138332.1"/>
</dbReference>
<name>A0ABW6B948_9SPHI</name>
<keyword evidence="2" id="KW-1185">Reference proteome</keyword>
<dbReference type="Proteomes" id="UP001597525">
    <property type="component" value="Unassembled WGS sequence"/>
</dbReference>
<evidence type="ECO:0000313" key="1">
    <source>
        <dbReference type="EMBL" id="MFD2965772.1"/>
    </source>
</evidence>
<comment type="caution">
    <text evidence="1">The sequence shown here is derived from an EMBL/GenBank/DDBJ whole genome shotgun (WGS) entry which is preliminary data.</text>
</comment>
<reference evidence="2" key="1">
    <citation type="journal article" date="2019" name="Int. J. Syst. Evol. Microbiol.">
        <title>The Global Catalogue of Microorganisms (GCM) 10K type strain sequencing project: providing services to taxonomists for standard genome sequencing and annotation.</title>
        <authorList>
            <consortium name="The Broad Institute Genomics Platform"/>
            <consortium name="The Broad Institute Genome Sequencing Center for Infectious Disease"/>
            <person name="Wu L."/>
            <person name="Ma J."/>
        </authorList>
    </citation>
    <scope>NUCLEOTIDE SEQUENCE [LARGE SCALE GENOMIC DNA]</scope>
    <source>
        <strain evidence="2">KCTC 22814</strain>
    </source>
</reference>
<evidence type="ECO:0000313" key="2">
    <source>
        <dbReference type="Proteomes" id="UP001597525"/>
    </source>
</evidence>
<dbReference type="EMBL" id="JBHUPB010000001">
    <property type="protein sequence ID" value="MFD2965772.1"/>
    <property type="molecule type" value="Genomic_DNA"/>
</dbReference>
<accession>A0ABW6B948</accession>
<gene>
    <name evidence="1" type="ORF">ACFS7Y_00105</name>
</gene>
<sequence>MARQTIKREVATDRLQGSRLGKGYLNAQYLLSYGATLLRQIPGVQLVYIAHDIKLIEDIPSANTEAISKSQSLELEKSKSASFSSIPDGSLSSLLYDFL</sequence>
<proteinExistence type="predicted"/>